<dbReference type="AlphaFoldDB" id="A0A9E7GR64"/>
<dbReference type="InterPro" id="IPR017919">
    <property type="entry name" value="TFIIE/TFIIEa_HTH"/>
</dbReference>
<evidence type="ECO:0000256" key="3">
    <source>
        <dbReference type="ARBA" id="ARBA00023163"/>
    </source>
</evidence>
<dbReference type="InterPro" id="IPR039997">
    <property type="entry name" value="TFE"/>
</dbReference>
<evidence type="ECO:0000313" key="7">
    <source>
        <dbReference type="Proteomes" id="UP001055439"/>
    </source>
</evidence>
<dbReference type="GO" id="GO:0005673">
    <property type="term" value="C:transcription factor TFIIE complex"/>
    <property type="evidence" value="ECO:0007669"/>
    <property type="project" value="TreeGrafter"/>
</dbReference>
<feature type="region of interest" description="Disordered" evidence="4">
    <location>
        <begin position="262"/>
        <end position="290"/>
    </location>
</feature>
<dbReference type="Proteomes" id="UP001055439">
    <property type="component" value="Chromosome 7"/>
</dbReference>
<dbReference type="InterPro" id="IPR024550">
    <property type="entry name" value="TFIIEa/SarR/Rpc3_HTH_dom"/>
</dbReference>
<evidence type="ECO:0000256" key="2">
    <source>
        <dbReference type="ARBA" id="ARBA00023015"/>
    </source>
</evidence>
<sequence length="474" mass="54027">MSLEPFNRLVKLAARAFYDDVTIKGENQPKTGRGDNRGMAVIVLDALTRRQWVREEDLAKALKLHTKQLRRALRFFEEEKLVTREHRKESAKGAKIFNAAIAATGDSQQGTKEGDEKMKMHMHSYCCLDYAQIHDVVRYRMHRMKKKIKDELDSRNTIQEYICPNCGRRYSAFDALQLVSMDDEYFHCENCNGELVAESDKLAAEEMGDGDDNARRRRREKLKDMLQKMEEQLKPLVLQLARVKDLPAPEFGNLQAWEARAHAAAQASGDSNAGDSSKNPQAQGYSGTPMPFLGETRVEVALSGVEAKEETELDTKPTSIKVLPPWMIKQGMNLTKEQRGEVKPDVKVEQSSFSDEYLKAYYAALVKRQEEQEASKKVQQDVELAKNVSEAPFERRVGMKSKREGDNDDVEWEEEAPSTGNSGQSYRLADLNVEADASDHDDDEDAKRCQAMHRRKAFDIYRDAKGRFTLLRSF</sequence>
<dbReference type="PANTHER" id="PTHR13097">
    <property type="entry name" value="TRANSCRIPTION INITIATION FACTOR IIE, ALPHA SUBUNIT"/>
    <property type="match status" value="1"/>
</dbReference>
<dbReference type="FunFam" id="3.30.40.10:FF:000269">
    <property type="entry name" value="Transcription initiation factor IIE subunit alpha"/>
    <property type="match status" value="1"/>
</dbReference>
<dbReference type="Pfam" id="PF02002">
    <property type="entry name" value="TFIIE_alpha"/>
    <property type="match status" value="1"/>
</dbReference>
<comment type="similarity">
    <text evidence="1">Belongs to the TFIIE alpha subunit family.</text>
</comment>
<dbReference type="PROSITE" id="PS51344">
    <property type="entry name" value="HTH_TFE_IIE"/>
    <property type="match status" value="1"/>
</dbReference>
<organism evidence="6 7">
    <name type="scientific">Musa troglodytarum</name>
    <name type="common">fe'i banana</name>
    <dbReference type="NCBI Taxonomy" id="320322"/>
    <lineage>
        <taxon>Eukaryota</taxon>
        <taxon>Viridiplantae</taxon>
        <taxon>Streptophyta</taxon>
        <taxon>Embryophyta</taxon>
        <taxon>Tracheophyta</taxon>
        <taxon>Spermatophyta</taxon>
        <taxon>Magnoliopsida</taxon>
        <taxon>Liliopsida</taxon>
        <taxon>Zingiberales</taxon>
        <taxon>Musaceae</taxon>
        <taxon>Musa</taxon>
    </lineage>
</organism>
<keyword evidence="7" id="KW-1185">Reference proteome</keyword>
<feature type="compositionally biased region" description="Low complexity" evidence="4">
    <location>
        <begin position="262"/>
        <end position="277"/>
    </location>
</feature>
<dbReference type="InterPro" id="IPR036390">
    <property type="entry name" value="WH_DNA-bd_sf"/>
</dbReference>
<dbReference type="InterPro" id="IPR013083">
    <property type="entry name" value="Znf_RING/FYVE/PHD"/>
</dbReference>
<evidence type="ECO:0000259" key="5">
    <source>
        <dbReference type="PROSITE" id="PS51344"/>
    </source>
</evidence>
<accession>A0A9E7GR64</accession>
<reference evidence="6" key="1">
    <citation type="submission" date="2022-05" db="EMBL/GenBank/DDBJ databases">
        <title>The Musa troglodytarum L. genome provides insights into the mechanism of non-climacteric behaviour and enrichment of carotenoids.</title>
        <authorList>
            <person name="Wang J."/>
        </authorList>
    </citation>
    <scope>NUCLEOTIDE SEQUENCE</scope>
    <source>
        <tissue evidence="6">Leaf</tissue>
    </source>
</reference>
<dbReference type="Gene3D" id="3.30.40.10">
    <property type="entry name" value="Zinc/RING finger domain, C3HC4 (zinc finger)"/>
    <property type="match status" value="1"/>
</dbReference>
<dbReference type="SUPFAM" id="SSF57783">
    <property type="entry name" value="Zinc beta-ribbon"/>
    <property type="match status" value="1"/>
</dbReference>
<feature type="domain" description="HTH TFE/IIEalpha-type" evidence="5">
    <location>
        <begin position="6"/>
        <end position="138"/>
    </location>
</feature>
<evidence type="ECO:0000256" key="4">
    <source>
        <dbReference type="SAM" id="MobiDB-lite"/>
    </source>
</evidence>
<feature type="compositionally biased region" description="Acidic residues" evidence="4">
    <location>
        <begin position="406"/>
        <end position="416"/>
    </location>
</feature>
<dbReference type="GO" id="GO:0006367">
    <property type="term" value="P:transcription initiation at RNA polymerase II promoter"/>
    <property type="evidence" value="ECO:0007669"/>
    <property type="project" value="InterPro"/>
</dbReference>
<protein>
    <submittedName>
        <fullName evidence="6">TFIIE</fullName>
    </submittedName>
</protein>
<evidence type="ECO:0000256" key="1">
    <source>
        <dbReference type="ARBA" id="ARBA00008947"/>
    </source>
</evidence>
<keyword evidence="3" id="KW-0804">Transcription</keyword>
<feature type="compositionally biased region" description="Basic and acidic residues" evidence="4">
    <location>
        <begin position="395"/>
        <end position="405"/>
    </location>
</feature>
<gene>
    <name evidence="6" type="ORF">MUK42_10529</name>
</gene>
<dbReference type="PANTHER" id="PTHR13097:SF7">
    <property type="entry name" value="GENERAL TRANSCRIPTION FACTOR IIE SUBUNIT 1"/>
    <property type="match status" value="1"/>
</dbReference>
<dbReference type="InterPro" id="IPR002853">
    <property type="entry name" value="TFIIE_asu"/>
</dbReference>
<evidence type="ECO:0000313" key="6">
    <source>
        <dbReference type="EMBL" id="URE15843.1"/>
    </source>
</evidence>
<name>A0A9E7GR64_9LILI</name>
<dbReference type="EMBL" id="CP097509">
    <property type="protein sequence ID" value="URE15843.1"/>
    <property type="molecule type" value="Genomic_DNA"/>
</dbReference>
<dbReference type="OrthoDB" id="361102at2759"/>
<feature type="region of interest" description="Disordered" evidence="4">
    <location>
        <begin position="395"/>
        <end position="447"/>
    </location>
</feature>
<dbReference type="SUPFAM" id="SSF46785">
    <property type="entry name" value="Winged helix' DNA-binding domain"/>
    <property type="match status" value="1"/>
</dbReference>
<keyword evidence="2" id="KW-0805">Transcription regulation</keyword>
<proteinExistence type="inferred from homology"/>
<dbReference type="SMART" id="SM00531">
    <property type="entry name" value="TFIIE"/>
    <property type="match status" value="1"/>
</dbReference>